<name>A0A6J6KPF7_9ZZZZ</name>
<proteinExistence type="predicted"/>
<organism evidence="1">
    <name type="scientific">freshwater metagenome</name>
    <dbReference type="NCBI Taxonomy" id="449393"/>
    <lineage>
        <taxon>unclassified sequences</taxon>
        <taxon>metagenomes</taxon>
        <taxon>ecological metagenomes</taxon>
    </lineage>
</organism>
<accession>A0A6J6KPF7</accession>
<reference evidence="1" key="1">
    <citation type="submission" date="2020-05" db="EMBL/GenBank/DDBJ databases">
        <authorList>
            <person name="Chiriac C."/>
            <person name="Salcher M."/>
            <person name="Ghai R."/>
            <person name="Kavagutti S V."/>
        </authorList>
    </citation>
    <scope>NUCLEOTIDE SEQUENCE</scope>
</reference>
<dbReference type="AlphaFoldDB" id="A0A6J6KPF7"/>
<sequence length="94" mass="9927">MPRIALTSFSGALTTSTNPDSVATRISPLKLVLARLCNPKIERLVTVLPEPDSPTIATVSPALKLKSIPSTALTSPSSVGKETLRFLISSNLLI</sequence>
<dbReference type="EMBL" id="CAEZWG010000055">
    <property type="protein sequence ID" value="CAB4650015.1"/>
    <property type="molecule type" value="Genomic_DNA"/>
</dbReference>
<protein>
    <submittedName>
        <fullName evidence="1">Unannotated protein</fullName>
    </submittedName>
</protein>
<evidence type="ECO:0000313" key="1">
    <source>
        <dbReference type="EMBL" id="CAB4650015.1"/>
    </source>
</evidence>
<gene>
    <name evidence="1" type="ORF">UFOPK2234_00393</name>
</gene>